<protein>
    <recommendedName>
        <fullName evidence="1">YCII-related domain-containing protein</fullName>
    </recommendedName>
</protein>
<dbReference type="EMBL" id="KV722378">
    <property type="protein sequence ID" value="OCH91838.1"/>
    <property type="molecule type" value="Genomic_DNA"/>
</dbReference>
<dbReference type="InterPro" id="IPR051807">
    <property type="entry name" value="Sec-metab_biosynth-assoc"/>
</dbReference>
<gene>
    <name evidence="2" type="ORF">OBBRIDRAFT_727996</name>
</gene>
<evidence type="ECO:0000259" key="1">
    <source>
        <dbReference type="Pfam" id="PF03795"/>
    </source>
</evidence>
<dbReference type="Gene3D" id="3.30.70.1060">
    <property type="entry name" value="Dimeric alpha+beta barrel"/>
    <property type="match status" value="1"/>
</dbReference>
<name>A0A8E2AWX1_9APHY</name>
<dbReference type="Proteomes" id="UP000250043">
    <property type="component" value="Unassembled WGS sequence"/>
</dbReference>
<feature type="domain" description="YCII-related" evidence="1">
    <location>
        <begin position="18"/>
        <end position="96"/>
    </location>
</feature>
<evidence type="ECO:0000313" key="2">
    <source>
        <dbReference type="EMBL" id="OCH91838.1"/>
    </source>
</evidence>
<accession>A0A8E2AWX1</accession>
<dbReference type="InterPro" id="IPR011008">
    <property type="entry name" value="Dimeric_a/b-barrel"/>
</dbReference>
<dbReference type="AlphaFoldDB" id="A0A8E2AWX1"/>
<dbReference type="Pfam" id="PF03795">
    <property type="entry name" value="YCII"/>
    <property type="match status" value="1"/>
</dbReference>
<proteinExistence type="predicted"/>
<dbReference type="OrthoDB" id="5519740at2759"/>
<reference evidence="2 3" key="1">
    <citation type="submission" date="2016-07" db="EMBL/GenBank/DDBJ databases">
        <title>Draft genome of the white-rot fungus Obba rivulosa 3A-2.</title>
        <authorList>
            <consortium name="DOE Joint Genome Institute"/>
            <person name="Miettinen O."/>
            <person name="Riley R."/>
            <person name="Acob R."/>
            <person name="Barry K."/>
            <person name="Cullen D."/>
            <person name="De Vries R."/>
            <person name="Hainaut M."/>
            <person name="Hatakka A."/>
            <person name="Henrissat B."/>
            <person name="Hilden K."/>
            <person name="Kuo R."/>
            <person name="Labutti K."/>
            <person name="Lipzen A."/>
            <person name="Makela M.R."/>
            <person name="Sandor L."/>
            <person name="Spatafora J.W."/>
            <person name="Grigoriev I.V."/>
            <person name="Hibbett D.S."/>
        </authorList>
    </citation>
    <scope>NUCLEOTIDE SEQUENCE [LARGE SCALE GENOMIC DNA]</scope>
    <source>
        <strain evidence="2 3">3A-2</strain>
    </source>
</reference>
<organism evidence="2 3">
    <name type="scientific">Obba rivulosa</name>
    <dbReference type="NCBI Taxonomy" id="1052685"/>
    <lineage>
        <taxon>Eukaryota</taxon>
        <taxon>Fungi</taxon>
        <taxon>Dikarya</taxon>
        <taxon>Basidiomycota</taxon>
        <taxon>Agaricomycotina</taxon>
        <taxon>Agaricomycetes</taxon>
        <taxon>Polyporales</taxon>
        <taxon>Gelatoporiaceae</taxon>
        <taxon>Obba</taxon>
    </lineage>
</organism>
<sequence>TGSPTLHKFVVYAPDKTDPDTPGHREAFKEAHMKAACDYINNGVFKLGGALLSDDSFGSPNAKQVMVGSLIVIEAESLQAVKDIVTKDPFYTSGKWDLEKLAIHPFWCAIGLQ</sequence>
<dbReference type="SUPFAM" id="SSF54909">
    <property type="entry name" value="Dimeric alpha+beta barrel"/>
    <property type="match status" value="1"/>
</dbReference>
<feature type="non-terminal residue" evidence="2">
    <location>
        <position position="1"/>
    </location>
</feature>
<evidence type="ECO:0000313" key="3">
    <source>
        <dbReference type="Proteomes" id="UP000250043"/>
    </source>
</evidence>
<dbReference type="PANTHER" id="PTHR33606:SF3">
    <property type="entry name" value="PROTEIN YCII"/>
    <property type="match status" value="1"/>
</dbReference>
<keyword evidence="3" id="KW-1185">Reference proteome</keyword>
<dbReference type="PANTHER" id="PTHR33606">
    <property type="entry name" value="PROTEIN YCII"/>
    <property type="match status" value="1"/>
</dbReference>
<dbReference type="InterPro" id="IPR005545">
    <property type="entry name" value="YCII"/>
</dbReference>